<evidence type="ECO:0000313" key="16">
    <source>
        <dbReference type="EMBL" id="CEP60247.1"/>
    </source>
</evidence>
<comment type="pathway">
    <text evidence="2 14">Protein modification; protein glycosylation.</text>
</comment>
<evidence type="ECO:0000256" key="13">
    <source>
        <dbReference type="ARBA" id="ARBA00093457"/>
    </source>
</evidence>
<feature type="transmembrane region" description="Helical" evidence="14">
    <location>
        <begin position="176"/>
        <end position="200"/>
    </location>
</feature>
<feature type="compositionally biased region" description="Basic and acidic residues" evidence="15">
    <location>
        <begin position="1"/>
        <end position="11"/>
    </location>
</feature>
<evidence type="ECO:0000313" key="17">
    <source>
        <dbReference type="Proteomes" id="UP000054304"/>
    </source>
</evidence>
<keyword evidence="6 14" id="KW-0808">Transferase</keyword>
<dbReference type="UniPathway" id="UPA00378"/>
<protein>
    <recommendedName>
        <fullName evidence="4 14">Dol-P-Man:Man(5)GlcNAc(2)-PP-Dol alpha-1,3-mannosyltransferase</fullName>
        <ecNumber evidence="3 14">2.4.1.258</ecNumber>
    </recommendedName>
    <alternativeName>
        <fullName evidence="14">Dol-P-Man-dependent alpha(1-3)-mannosyltransferase</fullName>
    </alternativeName>
</protein>
<name>A0A0C7N145_9SACH</name>
<feature type="transmembrane region" description="Helical" evidence="14">
    <location>
        <begin position="310"/>
        <end position="331"/>
    </location>
</feature>
<dbReference type="PANTHER" id="PTHR12646">
    <property type="entry name" value="NOT56 - RELATED"/>
    <property type="match status" value="1"/>
</dbReference>
<comment type="similarity">
    <text evidence="13">Belongs to the glycosyltransferase ALG3 family.</text>
</comment>
<feature type="transmembrane region" description="Helical" evidence="14">
    <location>
        <begin position="207"/>
        <end position="238"/>
    </location>
</feature>
<evidence type="ECO:0000256" key="3">
    <source>
        <dbReference type="ARBA" id="ARBA00011964"/>
    </source>
</evidence>
<feature type="compositionally biased region" description="Basic and acidic residues" evidence="15">
    <location>
        <begin position="18"/>
        <end position="28"/>
    </location>
</feature>
<feature type="transmembrane region" description="Helical" evidence="14">
    <location>
        <begin position="136"/>
        <end position="156"/>
    </location>
</feature>
<evidence type="ECO:0000256" key="9">
    <source>
        <dbReference type="ARBA" id="ARBA00022989"/>
    </source>
</evidence>
<dbReference type="EMBL" id="LN736360">
    <property type="protein sequence ID" value="CEP60247.1"/>
    <property type="molecule type" value="Genomic_DNA"/>
</dbReference>
<dbReference type="Pfam" id="PF05208">
    <property type="entry name" value="ALG3"/>
    <property type="match status" value="1"/>
</dbReference>
<feature type="region of interest" description="Disordered" evidence="15">
    <location>
        <begin position="1"/>
        <end position="31"/>
    </location>
</feature>
<accession>A0A0C7N145</accession>
<dbReference type="GO" id="GO:0005789">
    <property type="term" value="C:endoplasmic reticulum membrane"/>
    <property type="evidence" value="ECO:0007669"/>
    <property type="project" value="UniProtKB-SubCell"/>
</dbReference>
<evidence type="ECO:0000256" key="12">
    <source>
        <dbReference type="ARBA" id="ARBA00049506"/>
    </source>
</evidence>
<keyword evidence="17" id="KW-1185">Reference proteome</keyword>
<dbReference type="Proteomes" id="UP000054304">
    <property type="component" value="Unassembled WGS sequence"/>
</dbReference>
<dbReference type="OrthoDB" id="20028at2759"/>
<dbReference type="PANTHER" id="PTHR12646:SF0">
    <property type="entry name" value="DOL-P-MAN:MAN(5)GLCNAC(2)-PP-DOL ALPHA-1,3-MANNOSYLTRANSFERASE"/>
    <property type="match status" value="1"/>
</dbReference>
<sequence length="462" mass="52869">MVRASNREASDKQANGNRVHDQTQKTAEEPSVNVYKDLKDAAAYLIFNPEANHIVMPLLLVLEAVALKFILTNVQYTEIDYEAYMEQIWTIKDGETNYKLIEGGTGPLVYPAGHVWIYQVMERITSGLDDLRAGQVTFSILYIVTLMLQMVCYVLLQLPPWCVALASLSKRLHSIYVLRLFNDCFTTFFMVLTILSLLISARLQRKIFCLVASVTYGVAVSIKMNALLFFPGIFLSIFQLTEGRLAFTLGCLVISSSWQFYVARPFVVDYAHEYWSTAFDFGRQFMHKWSVNWQFVDEDVFNDLWFHRTLLISHLAILTLFVVTKFCSGISEIRTSLKALRHPFTPVLRSFSTTKPLDVGYVCLVTNFAGVLFARSLHYQFLSWYHWTLPILLHWSRLPMGIALVWYLVHEWCWNSYPPNSSASLTLFTLNSILLIAVYVRTGKVRSSSKSAADNLPASKED</sequence>
<dbReference type="GO" id="GO:0052925">
    <property type="term" value="F:dol-P-Man:Man(5)GlcNAc(2)-PP-Dol alpha-1,3-mannosyltransferase activity"/>
    <property type="evidence" value="ECO:0007669"/>
    <property type="project" value="UniProtKB-EC"/>
</dbReference>
<feature type="transmembrane region" description="Helical" evidence="14">
    <location>
        <begin position="389"/>
        <end position="409"/>
    </location>
</feature>
<evidence type="ECO:0000256" key="14">
    <source>
        <dbReference type="RuleBase" id="RU364047"/>
    </source>
</evidence>
<dbReference type="HOGENOM" id="CLU_035382_3_0_1"/>
<dbReference type="RefSeq" id="XP_022626492.1">
    <property type="nucleotide sequence ID" value="XM_022774391.1"/>
</dbReference>
<keyword evidence="9 14" id="KW-1133">Transmembrane helix</keyword>
<evidence type="ECO:0000256" key="2">
    <source>
        <dbReference type="ARBA" id="ARBA00004922"/>
    </source>
</evidence>
<dbReference type="GO" id="GO:0006488">
    <property type="term" value="P:dolichol-linked oligosaccharide biosynthetic process"/>
    <property type="evidence" value="ECO:0007669"/>
    <property type="project" value="EnsemblFungi"/>
</dbReference>
<gene>
    <name evidence="16" type="ORF">LALA0_S01e06348g</name>
</gene>
<comment type="subcellular location">
    <subcellularLocation>
        <location evidence="1 14">Endoplasmic reticulum membrane</location>
        <topology evidence="1 14">Multi-pass membrane protein</topology>
    </subcellularLocation>
</comment>
<evidence type="ECO:0000256" key="15">
    <source>
        <dbReference type="SAM" id="MobiDB-lite"/>
    </source>
</evidence>
<evidence type="ECO:0000256" key="7">
    <source>
        <dbReference type="ARBA" id="ARBA00022692"/>
    </source>
</evidence>
<reference evidence="16 17" key="1">
    <citation type="submission" date="2014-12" db="EMBL/GenBank/DDBJ databases">
        <authorList>
            <person name="Neuveglise Cecile"/>
        </authorList>
    </citation>
    <scope>NUCLEOTIDE SEQUENCE [LARGE SCALE GENOMIC DNA]</scope>
    <source>
        <strain evidence="16 17">CBS 12615</strain>
    </source>
</reference>
<evidence type="ECO:0000256" key="11">
    <source>
        <dbReference type="ARBA" id="ARBA00044743"/>
    </source>
</evidence>
<dbReference type="GeneID" id="34683623"/>
<dbReference type="EC" id="2.4.1.258" evidence="3 14"/>
<evidence type="ECO:0000256" key="10">
    <source>
        <dbReference type="ARBA" id="ARBA00023136"/>
    </source>
</evidence>
<feature type="transmembrane region" description="Helical" evidence="14">
    <location>
        <begin position="244"/>
        <end position="263"/>
    </location>
</feature>
<dbReference type="AlphaFoldDB" id="A0A0C7N145"/>
<comment type="catalytic activity">
    <reaction evidence="12 14">
        <text>an alpha-D-Man-(1-&gt;2)-alpha-D-Man-(1-&gt;2)-alpha-D-Man-(1-&gt;3)-[alpha-D-Man-(1-&gt;6)]-beta-D-Man-(1-&gt;4)-beta-D-GlcNAc-(1-&gt;4)-alpha-D-GlcNAc-diphospho-di-trans,poly-cis-dolichol + a di-trans,poly-cis-dolichyl beta-D-mannosyl phosphate = an alpha-D-Man-(1-&gt;2)-alpha-D-Man-(1-&gt;2)-alpha-D-Man-(1-&gt;3)-[alpha-D-Man-(1-&gt;3)-alpha-D-Man-(1-&gt;6)]-beta-D-Man-(1-&gt;4)-beta-D-GlcNAc-(1-&gt;4)-alpha-D-GlcNAc-diphospho-di-trans,poly-cis-dolichol + a di-trans,poly-cis-dolichyl phosphate + H(+)</text>
        <dbReference type="Rhea" id="RHEA:29527"/>
        <dbReference type="Rhea" id="RHEA-COMP:19498"/>
        <dbReference type="Rhea" id="RHEA-COMP:19501"/>
        <dbReference type="Rhea" id="RHEA-COMP:19516"/>
        <dbReference type="Rhea" id="RHEA-COMP:19517"/>
        <dbReference type="ChEBI" id="CHEBI:15378"/>
        <dbReference type="ChEBI" id="CHEBI:57683"/>
        <dbReference type="ChEBI" id="CHEBI:58211"/>
        <dbReference type="ChEBI" id="CHEBI:132515"/>
        <dbReference type="ChEBI" id="CHEBI:132516"/>
        <dbReference type="EC" id="2.4.1.258"/>
    </reaction>
    <physiologicalReaction direction="left-to-right" evidence="12 14">
        <dbReference type="Rhea" id="RHEA:29528"/>
    </physiologicalReaction>
</comment>
<dbReference type="STRING" id="1245769.A0A0C7N145"/>
<proteinExistence type="inferred from homology"/>
<feature type="transmembrane region" description="Helical" evidence="14">
    <location>
        <begin position="359"/>
        <end position="377"/>
    </location>
</feature>
<keyword evidence="5 14" id="KW-0328">Glycosyltransferase</keyword>
<keyword evidence="7 14" id="KW-0812">Transmembrane</keyword>
<evidence type="ECO:0000256" key="1">
    <source>
        <dbReference type="ARBA" id="ARBA00004477"/>
    </source>
</evidence>
<feature type="transmembrane region" description="Helical" evidence="14">
    <location>
        <begin position="421"/>
        <end position="440"/>
    </location>
</feature>
<keyword evidence="8 14" id="KW-0256">Endoplasmic reticulum</keyword>
<comment type="function">
    <text evidence="11 14">Dol-P-Man:Man(5)GlcNAc(2)-PP-Dol alpha-1,3-mannosyltransferase that operates in the biosynthetic pathway of dolichol-linked oligosaccharides, the glycan precursors employed in protein asparagine (N)-glycosylation. The assembly of dolichol-linked oligosaccharides begins on the cytosolic side of the endoplasmic reticulum membrane and finishes in its lumen. The sequential addition of sugars to dolichol pyrophosphate produces dolichol-linked oligosaccharides containing fourteen sugars, including two GlcNAcs, nine mannoses and three glucoses. Once assembled, the oligosaccharide is transferred from the lipid to nascent proteins by oligosaccharyltransferases. In the lumen of the endoplasmic reticulum, adds the first dolichyl beta-D-mannosyl phosphate derived mannose in an alpha-1,3 linkage to Man(5)GlcNAc(2)-PP-dolichol to produce Man(6)GlcNAc(2)-PP-dolichol.</text>
</comment>
<evidence type="ECO:0000256" key="6">
    <source>
        <dbReference type="ARBA" id="ARBA00022679"/>
    </source>
</evidence>
<evidence type="ECO:0000256" key="4">
    <source>
        <dbReference type="ARBA" id="ARBA00015561"/>
    </source>
</evidence>
<evidence type="ECO:0000256" key="5">
    <source>
        <dbReference type="ARBA" id="ARBA00022676"/>
    </source>
</evidence>
<keyword evidence="10 14" id="KW-0472">Membrane</keyword>
<dbReference type="InterPro" id="IPR007873">
    <property type="entry name" value="Glycosyltransferase_ALG3"/>
</dbReference>
<organism evidence="16 17">
    <name type="scientific">Lachancea lanzarotensis</name>
    <dbReference type="NCBI Taxonomy" id="1245769"/>
    <lineage>
        <taxon>Eukaryota</taxon>
        <taxon>Fungi</taxon>
        <taxon>Dikarya</taxon>
        <taxon>Ascomycota</taxon>
        <taxon>Saccharomycotina</taxon>
        <taxon>Saccharomycetes</taxon>
        <taxon>Saccharomycetales</taxon>
        <taxon>Saccharomycetaceae</taxon>
        <taxon>Lachancea</taxon>
    </lineage>
</organism>
<evidence type="ECO:0000256" key="8">
    <source>
        <dbReference type="ARBA" id="ARBA00022824"/>
    </source>
</evidence>